<keyword evidence="1" id="KW-0862">Zinc</keyword>
<keyword evidence="1" id="KW-0863">Zinc-finger</keyword>
<dbReference type="GO" id="GO:0008270">
    <property type="term" value="F:zinc ion binding"/>
    <property type="evidence" value="ECO:0007669"/>
    <property type="project" value="UniProtKB-KW"/>
</dbReference>
<feature type="compositionally biased region" description="Low complexity" evidence="2">
    <location>
        <begin position="520"/>
        <end position="550"/>
    </location>
</feature>
<evidence type="ECO:0000256" key="2">
    <source>
        <dbReference type="SAM" id="MobiDB-lite"/>
    </source>
</evidence>
<dbReference type="PROSITE" id="PS50157">
    <property type="entry name" value="ZINC_FINGER_C2H2_2"/>
    <property type="match status" value="1"/>
</dbReference>
<feature type="compositionally biased region" description="Low complexity" evidence="2">
    <location>
        <begin position="466"/>
        <end position="510"/>
    </location>
</feature>
<feature type="region of interest" description="Disordered" evidence="2">
    <location>
        <begin position="461"/>
        <end position="582"/>
    </location>
</feature>
<reference evidence="4" key="2">
    <citation type="submission" date="2023-06" db="EMBL/GenBank/DDBJ databases">
        <authorList>
            <consortium name="Lawrence Berkeley National Laboratory"/>
            <person name="Haridas S."/>
            <person name="Hensen N."/>
            <person name="Bonometti L."/>
            <person name="Westerberg I."/>
            <person name="Brannstrom I.O."/>
            <person name="Guillou S."/>
            <person name="Cros-Aarteil S."/>
            <person name="Calhoun S."/>
            <person name="Kuo A."/>
            <person name="Mondo S."/>
            <person name="Pangilinan J."/>
            <person name="Riley R."/>
            <person name="Labutti K."/>
            <person name="Andreopoulos B."/>
            <person name="Lipzen A."/>
            <person name="Chen C."/>
            <person name="Yanf M."/>
            <person name="Daum C."/>
            <person name="Ng V."/>
            <person name="Clum A."/>
            <person name="Steindorff A."/>
            <person name="Ohm R."/>
            <person name="Martin F."/>
            <person name="Silar P."/>
            <person name="Natvig D."/>
            <person name="Lalanne C."/>
            <person name="Gautier V."/>
            <person name="Ament-Velasquez S.L."/>
            <person name="Kruys A."/>
            <person name="Hutchinson M.I."/>
            <person name="Powell A.J."/>
            <person name="Barry K."/>
            <person name="Miller A.N."/>
            <person name="Grigoriev I.V."/>
            <person name="Debuchy R."/>
            <person name="Gladieux P."/>
            <person name="Thoren M.H."/>
            <person name="Johannesson H."/>
        </authorList>
    </citation>
    <scope>NUCLEOTIDE SEQUENCE</scope>
    <source>
        <strain evidence="4">CBS 118394</strain>
    </source>
</reference>
<evidence type="ECO:0000313" key="4">
    <source>
        <dbReference type="EMBL" id="KAK3331380.1"/>
    </source>
</evidence>
<dbReference type="Proteomes" id="UP001283341">
    <property type="component" value="Unassembled WGS sequence"/>
</dbReference>
<evidence type="ECO:0000313" key="5">
    <source>
        <dbReference type="Proteomes" id="UP001283341"/>
    </source>
</evidence>
<evidence type="ECO:0000256" key="1">
    <source>
        <dbReference type="PROSITE-ProRule" id="PRU00042"/>
    </source>
</evidence>
<protein>
    <recommendedName>
        <fullName evidence="3">C2H2-type domain-containing protein</fullName>
    </recommendedName>
</protein>
<proteinExistence type="predicted"/>
<dbReference type="AlphaFoldDB" id="A0AAE0IUK1"/>
<name>A0AAE0IUK1_9PEZI</name>
<feature type="region of interest" description="Disordered" evidence="2">
    <location>
        <begin position="96"/>
        <end position="139"/>
    </location>
</feature>
<feature type="region of interest" description="Disordered" evidence="2">
    <location>
        <begin position="194"/>
        <end position="254"/>
    </location>
</feature>
<accession>A0AAE0IUK1</accession>
<feature type="compositionally biased region" description="Acidic residues" evidence="2">
    <location>
        <begin position="225"/>
        <end position="240"/>
    </location>
</feature>
<keyword evidence="1" id="KW-0479">Metal-binding</keyword>
<dbReference type="Gene3D" id="3.30.160.60">
    <property type="entry name" value="Classic Zinc Finger"/>
    <property type="match status" value="1"/>
</dbReference>
<comment type="caution">
    <text evidence="4">The sequence shown here is derived from an EMBL/GenBank/DDBJ whole genome shotgun (WGS) entry which is preliminary data.</text>
</comment>
<sequence length="693" mass="76354">MHELTGAWNVTPKNVVQAARGNHHESGSASLGLAIRHRHHRTMSRDWASWRQHVSGVDDVSPPPDFEPAEEIEDEDLRAYRLGDQPVTAITDALTETAEAISPRSPTIDTQEDTWRPSSEMDDPSEASTDGEDKTAPQAERVARSVLDQEFRLRLGLSSPPQDIVEAVRACLDEISLSLGHARCMGVLAAHGASDAPGSVVPFTPAAPRNKSSGSTRKRTMRDQYEDDDDMQEEGDEGDGNDLSGYSDAGHRKKPKLEQYPCPFRKRNPHKFNCREWEYCAKAPFKSMTELKKHILKYHQQQQFTYKCIRCHVGFARIAELQAHMRVDVASMCAVRPGPPPALEDEQVTAAVGAQLRSRAEHYDWVRLWQALFPNDSTVPDPEFEPIVELHEVDHEFRSALPQFQLQLQSTLDYLLRGWSPPPGPPGSRNDAAQLRHVLDGTLENLFKDLVATTFQKSRDHVVTATRETSPESVTSSSSAVRRNTSNSTRTTTGSLRPSSSITSSTSSPRPILPSPNRNSVWSSTSAGSSNSAVASPAATTPSSSARYSTGGRSYYRDSFTAESQCSSTPPPSFSVPQPVADNGPPMMMRELVLRRHHRASQQGGGLPPVVVIQKNQRDSAITDVDCPKCFNAFLNLGPCRCEEEGGAESVDKEDYYAAGLLEGRSRQDDDDCSADLMASWAVSQQYVDDMGN</sequence>
<keyword evidence="5" id="KW-1185">Reference proteome</keyword>
<dbReference type="InterPro" id="IPR013087">
    <property type="entry name" value="Znf_C2H2_type"/>
</dbReference>
<dbReference type="EMBL" id="JAUEDM010000001">
    <property type="protein sequence ID" value="KAK3331380.1"/>
    <property type="molecule type" value="Genomic_DNA"/>
</dbReference>
<organism evidence="4 5">
    <name type="scientific">Apodospora peruviana</name>
    <dbReference type="NCBI Taxonomy" id="516989"/>
    <lineage>
        <taxon>Eukaryota</taxon>
        <taxon>Fungi</taxon>
        <taxon>Dikarya</taxon>
        <taxon>Ascomycota</taxon>
        <taxon>Pezizomycotina</taxon>
        <taxon>Sordariomycetes</taxon>
        <taxon>Sordariomycetidae</taxon>
        <taxon>Sordariales</taxon>
        <taxon>Lasiosphaeriaceae</taxon>
        <taxon>Apodospora</taxon>
    </lineage>
</organism>
<evidence type="ECO:0000259" key="3">
    <source>
        <dbReference type="PROSITE" id="PS50157"/>
    </source>
</evidence>
<dbReference type="PANTHER" id="PTHR38166:SF1">
    <property type="entry name" value="C2H2-TYPE DOMAIN-CONTAINING PROTEIN"/>
    <property type="match status" value="1"/>
</dbReference>
<feature type="domain" description="C2H2-type" evidence="3">
    <location>
        <begin position="306"/>
        <end position="337"/>
    </location>
</feature>
<gene>
    <name evidence="4" type="ORF">B0H66DRAFT_469925</name>
</gene>
<dbReference type="PANTHER" id="PTHR38166">
    <property type="entry name" value="C2H2-TYPE DOMAIN-CONTAINING PROTEIN-RELATED"/>
    <property type="match status" value="1"/>
</dbReference>
<reference evidence="4" key="1">
    <citation type="journal article" date="2023" name="Mol. Phylogenet. Evol.">
        <title>Genome-scale phylogeny and comparative genomics of the fungal order Sordariales.</title>
        <authorList>
            <person name="Hensen N."/>
            <person name="Bonometti L."/>
            <person name="Westerberg I."/>
            <person name="Brannstrom I.O."/>
            <person name="Guillou S."/>
            <person name="Cros-Aarteil S."/>
            <person name="Calhoun S."/>
            <person name="Haridas S."/>
            <person name="Kuo A."/>
            <person name="Mondo S."/>
            <person name="Pangilinan J."/>
            <person name="Riley R."/>
            <person name="LaButti K."/>
            <person name="Andreopoulos B."/>
            <person name="Lipzen A."/>
            <person name="Chen C."/>
            <person name="Yan M."/>
            <person name="Daum C."/>
            <person name="Ng V."/>
            <person name="Clum A."/>
            <person name="Steindorff A."/>
            <person name="Ohm R.A."/>
            <person name="Martin F."/>
            <person name="Silar P."/>
            <person name="Natvig D.O."/>
            <person name="Lalanne C."/>
            <person name="Gautier V."/>
            <person name="Ament-Velasquez S.L."/>
            <person name="Kruys A."/>
            <person name="Hutchinson M.I."/>
            <person name="Powell A.J."/>
            <person name="Barry K."/>
            <person name="Miller A.N."/>
            <person name="Grigoriev I.V."/>
            <person name="Debuchy R."/>
            <person name="Gladieux P."/>
            <person name="Hiltunen Thoren M."/>
            <person name="Johannesson H."/>
        </authorList>
    </citation>
    <scope>NUCLEOTIDE SEQUENCE</scope>
    <source>
        <strain evidence="4">CBS 118394</strain>
    </source>
</reference>